<dbReference type="EMBL" id="JO841759">
    <property type="protein sequence ID" value="AEO33376.1"/>
    <property type="molecule type" value="mRNA"/>
</dbReference>
<dbReference type="Gene3D" id="2.40.128.20">
    <property type="match status" value="1"/>
</dbReference>
<name>G3MIQ8_AMBMU</name>
<evidence type="ECO:0000313" key="1">
    <source>
        <dbReference type="EMBL" id="AEO33376.1"/>
    </source>
</evidence>
<dbReference type="SUPFAM" id="SSF50814">
    <property type="entry name" value="Lipocalins"/>
    <property type="match status" value="1"/>
</dbReference>
<organism evidence="1">
    <name type="scientific">Amblyomma maculatum</name>
    <name type="common">Gulf Coast tick</name>
    <dbReference type="NCBI Taxonomy" id="34609"/>
    <lineage>
        <taxon>Eukaryota</taxon>
        <taxon>Metazoa</taxon>
        <taxon>Ecdysozoa</taxon>
        <taxon>Arthropoda</taxon>
        <taxon>Chelicerata</taxon>
        <taxon>Arachnida</taxon>
        <taxon>Acari</taxon>
        <taxon>Parasitiformes</taxon>
        <taxon>Ixodida</taxon>
        <taxon>Ixodoidea</taxon>
        <taxon>Ixodidae</taxon>
        <taxon>Amblyomminae</taxon>
        <taxon>Amblyomma</taxon>
    </lineage>
</organism>
<dbReference type="InterPro" id="IPR012674">
    <property type="entry name" value="Calycin"/>
</dbReference>
<protein>
    <recommendedName>
        <fullName evidence="2">Lipocalin/cytosolic fatty-acid binding domain-containing protein</fullName>
    </recommendedName>
</protein>
<accession>G3MIQ8</accession>
<sequence>QALNTSQPIVLYFRSNWVQFKNWTCVMVTQYKYHEGNTYFFNQEYKDSNTRHHERLIGTLEKGKGEDPNAIMRVRSVYNVESGKKYTFQYWNHTEKCFILSLRRNNGVLKCEVYQWQENAEKRCGGMWDPPSQRQCIHRGCEYEFYNICKDPVPVIVYDKYKCKAA</sequence>
<proteinExistence type="evidence at transcript level"/>
<evidence type="ECO:0008006" key="2">
    <source>
        <dbReference type="Google" id="ProtNLM"/>
    </source>
</evidence>
<dbReference type="AlphaFoldDB" id="G3MIQ8"/>
<reference evidence="1" key="1">
    <citation type="journal article" date="2011" name="PLoS ONE">
        <title>A deep insight into the sialotranscriptome of the gulf coast tick, Amblyomma maculatum.</title>
        <authorList>
            <person name="Karim S."/>
            <person name="Singh P."/>
            <person name="Ribeiro J.M."/>
        </authorList>
    </citation>
    <scope>NUCLEOTIDE SEQUENCE</scope>
    <source>
        <tissue evidence="1">Salivary gland</tissue>
    </source>
</reference>
<feature type="non-terminal residue" evidence="1">
    <location>
        <position position="1"/>
    </location>
</feature>